<sequence>MTKIRIFIFISEKDALSLFFYNKKNSFWSLDQVEGAE</sequence>
<evidence type="ECO:0000313" key="2">
    <source>
        <dbReference type="Proteomes" id="UP000003891"/>
    </source>
</evidence>
<reference evidence="1 2" key="1">
    <citation type="submission" date="2011-09" db="EMBL/GenBank/DDBJ databases">
        <title>The draft genome of Paenibacillus lactis 154.</title>
        <authorList>
            <consortium name="US DOE Joint Genome Institute (JGI-PGF)"/>
            <person name="Lucas S."/>
            <person name="Han J."/>
            <person name="Lapidus A."/>
            <person name="Cheng J.-F."/>
            <person name="Goodwin L."/>
            <person name="Pitluck S."/>
            <person name="Peters L."/>
            <person name="Land M.L."/>
            <person name="Hauser L."/>
            <person name="Siebers A."/>
            <person name="Thelen M."/>
            <person name="Hugenholtz P."/>
            <person name="Allgaier M."/>
            <person name="Woyke T.J."/>
        </authorList>
    </citation>
    <scope>NUCLEOTIDE SEQUENCE [LARGE SCALE GENOMIC DNA]</scope>
    <source>
        <strain evidence="1 2">154</strain>
    </source>
</reference>
<dbReference type="AlphaFoldDB" id="G4HDV7"/>
<dbReference type="PATRIC" id="fig|743719.3.peg.2192"/>
<protein>
    <submittedName>
        <fullName evidence="1">Uncharacterized protein</fullName>
    </submittedName>
</protein>
<organism evidence="1 2">
    <name type="scientific">Paenibacillus lactis 154</name>
    <dbReference type="NCBI Taxonomy" id="743719"/>
    <lineage>
        <taxon>Bacteria</taxon>
        <taxon>Bacillati</taxon>
        <taxon>Bacillota</taxon>
        <taxon>Bacilli</taxon>
        <taxon>Bacillales</taxon>
        <taxon>Paenibacillaceae</taxon>
        <taxon>Paenibacillus</taxon>
    </lineage>
</organism>
<name>G4HDV7_9BACL</name>
<proteinExistence type="predicted"/>
<accession>G4HDV7</accession>
<evidence type="ECO:0000313" key="1">
    <source>
        <dbReference type="EMBL" id="EHB65026.1"/>
    </source>
</evidence>
<dbReference type="EMBL" id="AGIP01000004">
    <property type="protein sequence ID" value="EHB65026.1"/>
    <property type="molecule type" value="Genomic_DNA"/>
</dbReference>
<gene>
    <name evidence="1" type="ORF">PaelaDRAFT_2168</name>
</gene>
<dbReference type="Proteomes" id="UP000003891">
    <property type="component" value="Unassembled WGS sequence"/>
</dbReference>